<dbReference type="EMBL" id="JAGTUU010000007">
    <property type="protein sequence ID" value="MBS0125791.1"/>
    <property type="molecule type" value="Genomic_DNA"/>
</dbReference>
<name>A0A8J8B840_9RHOB</name>
<gene>
    <name evidence="4" type="ORF">KB874_17040</name>
</gene>
<dbReference type="RefSeq" id="WP_212537759.1">
    <property type="nucleotide sequence ID" value="NZ_JAGTUU010000007.1"/>
</dbReference>
<evidence type="ECO:0000256" key="2">
    <source>
        <dbReference type="ARBA" id="ARBA00022801"/>
    </source>
</evidence>
<keyword evidence="5" id="KW-1185">Reference proteome</keyword>
<keyword evidence="2 4" id="KW-0378">Hydrolase</keyword>
<sequence>MPNPRLAVRAVILHEDRLLLVNAYAGDRSDLWCAPGGGVERGASLPDNLAREVFEETGLRIAVGAPCLVNEFHDPAGTFHQVEVFFRARIVEGVLDEAWRDPDGVVSRRGFFTREAVAALRLKPSSLPQVAWQRGFGYDPLEAIVS</sequence>
<dbReference type="AlphaFoldDB" id="A0A8J8B840"/>
<protein>
    <submittedName>
        <fullName evidence="4">NUDIX hydrolase</fullName>
    </submittedName>
</protein>
<evidence type="ECO:0000313" key="4">
    <source>
        <dbReference type="EMBL" id="MBS0125791.1"/>
    </source>
</evidence>
<dbReference type="InterPro" id="IPR000086">
    <property type="entry name" value="NUDIX_hydrolase_dom"/>
</dbReference>
<evidence type="ECO:0000259" key="3">
    <source>
        <dbReference type="PROSITE" id="PS51462"/>
    </source>
</evidence>
<dbReference type="SUPFAM" id="SSF55811">
    <property type="entry name" value="Nudix"/>
    <property type="match status" value="1"/>
</dbReference>
<dbReference type="PROSITE" id="PS51462">
    <property type="entry name" value="NUDIX"/>
    <property type="match status" value="1"/>
</dbReference>
<evidence type="ECO:0000256" key="1">
    <source>
        <dbReference type="ARBA" id="ARBA00001946"/>
    </source>
</evidence>
<dbReference type="Proteomes" id="UP000681356">
    <property type="component" value="Unassembled WGS sequence"/>
</dbReference>
<dbReference type="Gene3D" id="3.90.79.10">
    <property type="entry name" value="Nucleoside Triphosphate Pyrophosphohydrolase"/>
    <property type="match status" value="1"/>
</dbReference>
<organism evidence="4 5">
    <name type="scientific">Thetidibacter halocola</name>
    <dbReference type="NCBI Taxonomy" id="2827239"/>
    <lineage>
        <taxon>Bacteria</taxon>
        <taxon>Pseudomonadati</taxon>
        <taxon>Pseudomonadota</taxon>
        <taxon>Alphaproteobacteria</taxon>
        <taxon>Rhodobacterales</taxon>
        <taxon>Roseobacteraceae</taxon>
        <taxon>Thetidibacter</taxon>
    </lineage>
</organism>
<proteinExistence type="predicted"/>
<evidence type="ECO:0000313" key="5">
    <source>
        <dbReference type="Proteomes" id="UP000681356"/>
    </source>
</evidence>
<comment type="caution">
    <text evidence="4">The sequence shown here is derived from an EMBL/GenBank/DDBJ whole genome shotgun (WGS) entry which is preliminary data.</text>
</comment>
<comment type="cofactor">
    <cofactor evidence="1">
        <name>Mg(2+)</name>
        <dbReference type="ChEBI" id="CHEBI:18420"/>
    </cofactor>
</comment>
<dbReference type="PANTHER" id="PTHR43046:SF14">
    <property type="entry name" value="MUTT_NUDIX FAMILY PROTEIN"/>
    <property type="match status" value="1"/>
</dbReference>
<dbReference type="GO" id="GO:0016787">
    <property type="term" value="F:hydrolase activity"/>
    <property type="evidence" value="ECO:0007669"/>
    <property type="project" value="UniProtKB-KW"/>
</dbReference>
<feature type="domain" description="Nudix hydrolase" evidence="3">
    <location>
        <begin position="3"/>
        <end position="135"/>
    </location>
</feature>
<dbReference type="PANTHER" id="PTHR43046">
    <property type="entry name" value="GDP-MANNOSE MANNOSYL HYDROLASE"/>
    <property type="match status" value="1"/>
</dbReference>
<reference evidence="4" key="1">
    <citation type="submission" date="2021-04" db="EMBL/GenBank/DDBJ databases">
        <authorList>
            <person name="Yoon J."/>
        </authorList>
    </citation>
    <scope>NUCLEOTIDE SEQUENCE</scope>
    <source>
        <strain evidence="4">KMU-90</strain>
    </source>
</reference>
<dbReference type="InterPro" id="IPR015797">
    <property type="entry name" value="NUDIX_hydrolase-like_dom_sf"/>
</dbReference>
<accession>A0A8J8B840</accession>
<dbReference type="Pfam" id="PF00293">
    <property type="entry name" value="NUDIX"/>
    <property type="match status" value="1"/>
</dbReference>